<dbReference type="Gene3D" id="3.90.1150.10">
    <property type="entry name" value="Aspartate Aminotransferase, domain 1"/>
    <property type="match status" value="1"/>
</dbReference>
<dbReference type="GO" id="GO:0009236">
    <property type="term" value="P:cobalamin biosynthetic process"/>
    <property type="evidence" value="ECO:0007669"/>
    <property type="project" value="UniProtKB-UniPathway"/>
</dbReference>
<dbReference type="EMBL" id="SMLB01000003">
    <property type="protein sequence ID" value="TDD72300.1"/>
    <property type="molecule type" value="Genomic_DNA"/>
</dbReference>
<name>A0A4R5AKY2_9ACTN</name>
<dbReference type="PANTHER" id="PTHR42885">
    <property type="entry name" value="HISTIDINOL-PHOSPHATE AMINOTRANSFERASE-RELATED"/>
    <property type="match status" value="1"/>
</dbReference>
<dbReference type="Gene3D" id="3.40.50.300">
    <property type="entry name" value="P-loop containing nucleotide triphosphate hydrolases"/>
    <property type="match status" value="1"/>
</dbReference>
<dbReference type="UniPathway" id="UPA00148">
    <property type="reaction ID" value="UER00236"/>
</dbReference>
<keyword evidence="7" id="KW-1185">Reference proteome</keyword>
<feature type="domain" description="Aminotransferase class I/classII large" evidence="5">
    <location>
        <begin position="283"/>
        <end position="578"/>
    </location>
</feature>
<dbReference type="GO" id="GO:0030170">
    <property type="term" value="F:pyridoxal phosphate binding"/>
    <property type="evidence" value="ECO:0007669"/>
    <property type="project" value="InterPro"/>
</dbReference>
<reference evidence="6 7" key="1">
    <citation type="submission" date="2019-02" db="EMBL/GenBank/DDBJ databases">
        <title>Draft genome sequences of novel Actinobacteria.</title>
        <authorList>
            <person name="Sahin N."/>
            <person name="Ay H."/>
            <person name="Saygin H."/>
        </authorList>
    </citation>
    <scope>NUCLEOTIDE SEQUENCE [LARGE SCALE GENOMIC DNA]</scope>
    <source>
        <strain evidence="6 7">8K307</strain>
    </source>
</reference>
<dbReference type="InterPro" id="IPR004838">
    <property type="entry name" value="NHTrfase_class1_PyrdxlP-BS"/>
</dbReference>
<evidence type="ECO:0000256" key="2">
    <source>
        <dbReference type="ARBA" id="ARBA00022898"/>
    </source>
</evidence>
<comment type="caution">
    <text evidence="6">The sequence shown here is derived from an EMBL/GenBank/DDBJ whole genome shotgun (WGS) entry which is preliminary data.</text>
</comment>
<dbReference type="NCBIfam" id="NF005915">
    <property type="entry name" value="PRK07908.1"/>
    <property type="match status" value="1"/>
</dbReference>
<dbReference type="OrthoDB" id="9764035at2"/>
<evidence type="ECO:0000256" key="1">
    <source>
        <dbReference type="ARBA" id="ARBA00001933"/>
    </source>
</evidence>
<dbReference type="InterPro" id="IPR027417">
    <property type="entry name" value="P-loop_NTPase"/>
</dbReference>
<dbReference type="EC" id="2.6.1.-" evidence="3"/>
<dbReference type="Pfam" id="PF02283">
    <property type="entry name" value="CobU"/>
    <property type="match status" value="1"/>
</dbReference>
<keyword evidence="3" id="KW-0032">Aminotransferase</keyword>
<evidence type="ECO:0000256" key="3">
    <source>
        <dbReference type="RuleBase" id="RU000481"/>
    </source>
</evidence>
<comment type="similarity">
    <text evidence="3">Belongs to the class-I pyridoxal-phosphate-dependent aminotransferase family.</text>
</comment>
<proteinExistence type="inferred from homology"/>
<dbReference type="GO" id="GO:0000166">
    <property type="term" value="F:nucleotide binding"/>
    <property type="evidence" value="ECO:0007669"/>
    <property type="project" value="InterPro"/>
</dbReference>
<feature type="compositionally biased region" description="Pro residues" evidence="4">
    <location>
        <begin position="1"/>
        <end position="11"/>
    </location>
</feature>
<dbReference type="InterPro" id="IPR003203">
    <property type="entry name" value="CobU/CobP"/>
</dbReference>
<comment type="cofactor">
    <cofactor evidence="1 3">
        <name>pyridoxal 5'-phosphate</name>
        <dbReference type="ChEBI" id="CHEBI:597326"/>
    </cofactor>
</comment>
<organism evidence="6 7">
    <name type="scientific">Jiangella aurantiaca</name>
    <dbReference type="NCBI Taxonomy" id="2530373"/>
    <lineage>
        <taxon>Bacteria</taxon>
        <taxon>Bacillati</taxon>
        <taxon>Actinomycetota</taxon>
        <taxon>Actinomycetes</taxon>
        <taxon>Jiangellales</taxon>
        <taxon>Jiangellaceae</taxon>
        <taxon>Jiangella</taxon>
    </lineage>
</organism>
<evidence type="ECO:0000259" key="5">
    <source>
        <dbReference type="Pfam" id="PF00155"/>
    </source>
</evidence>
<feature type="region of interest" description="Disordered" evidence="4">
    <location>
        <begin position="1"/>
        <end position="69"/>
    </location>
</feature>
<dbReference type="Pfam" id="PF00155">
    <property type="entry name" value="Aminotran_1_2"/>
    <property type="match status" value="1"/>
</dbReference>
<dbReference type="AlphaFoldDB" id="A0A4R5AKY2"/>
<dbReference type="InterPro" id="IPR004839">
    <property type="entry name" value="Aminotransferase_I/II_large"/>
</dbReference>
<evidence type="ECO:0000313" key="6">
    <source>
        <dbReference type="EMBL" id="TDD72300.1"/>
    </source>
</evidence>
<sequence length="587" mass="61600">MTVTPSPPTPASDPRSRLTPTEVDHGERGVPSARKPDFLRDQRDRGPSRGRLTLVLGGQKSGKSGLAARRAEASGRPVVVVAPAVVRDDEFKARVARHRADRPAHWRTLETFDLAAAVADAGAGSFVLVDALDTWLAETLESAGVFVGDEVPDPALRARAEDAVVAALRAFTDAVAALDVDVLVIAGQPGLGVHAGGPGARLYVDVHGRAVQVLSAAADEALLVVGGRVVRLEADVTSEPARSAPVVDPLLREHGDTQVPPGAVDLAVNVQPGPPSWLADRLAAAVRDLAAYPEDRAARAAAAARHGRPAEECLVVDGAAEAFWLLAQVLRPRLAACVHPSFTEPEAALLAAGVPVVRVMRDAGQDWRLDPAGIPAAADLVVLGRPDNPTGVLDRGETVAALARPGRTVVVDEAFAEFLDDADGLAGRRDLPGVVAVRSLTKLWGLAGLRVGYVVGPVELISRLAAGRQPWTVNSLALTAIEALTAPVAEDERRARAGAVAELRTELVAGLRSVGGLDVWDAHANFVLVRSGRPGLRDRLLQHGLAARRADTFPGLDDRAVRVAVRDRATNERLVAALRTIEEGGSV</sequence>
<dbReference type="SUPFAM" id="SSF53383">
    <property type="entry name" value="PLP-dependent transferases"/>
    <property type="match status" value="1"/>
</dbReference>
<feature type="compositionally biased region" description="Basic and acidic residues" evidence="4">
    <location>
        <begin position="22"/>
        <end position="47"/>
    </location>
</feature>
<keyword evidence="3" id="KW-0808">Transferase</keyword>
<evidence type="ECO:0000313" key="7">
    <source>
        <dbReference type="Proteomes" id="UP000295217"/>
    </source>
</evidence>
<protein>
    <recommendedName>
        <fullName evidence="3">Aminotransferase</fullName>
        <ecNumber evidence="3">2.6.1.-</ecNumber>
    </recommendedName>
</protein>
<dbReference type="PROSITE" id="PS00105">
    <property type="entry name" value="AA_TRANSFER_CLASS_1"/>
    <property type="match status" value="1"/>
</dbReference>
<accession>A0A4R5AKY2</accession>
<dbReference type="GO" id="GO:0043752">
    <property type="term" value="F:adenosylcobinamide kinase activity"/>
    <property type="evidence" value="ECO:0007669"/>
    <property type="project" value="InterPro"/>
</dbReference>
<dbReference type="InterPro" id="IPR015424">
    <property type="entry name" value="PyrdxlP-dep_Trfase"/>
</dbReference>
<dbReference type="GO" id="GO:0016829">
    <property type="term" value="F:lyase activity"/>
    <property type="evidence" value="ECO:0007669"/>
    <property type="project" value="UniProtKB-KW"/>
</dbReference>
<dbReference type="SUPFAM" id="SSF52540">
    <property type="entry name" value="P-loop containing nucleoside triphosphate hydrolases"/>
    <property type="match status" value="1"/>
</dbReference>
<dbReference type="GO" id="GO:0008483">
    <property type="term" value="F:transaminase activity"/>
    <property type="evidence" value="ECO:0007669"/>
    <property type="project" value="UniProtKB-KW"/>
</dbReference>
<keyword evidence="2" id="KW-0663">Pyridoxal phosphate</keyword>
<dbReference type="InterPro" id="IPR015421">
    <property type="entry name" value="PyrdxlP-dep_Trfase_major"/>
</dbReference>
<dbReference type="PANTHER" id="PTHR42885:SF1">
    <property type="entry name" value="THREONINE-PHOSPHATE DECARBOXYLASE"/>
    <property type="match status" value="1"/>
</dbReference>
<dbReference type="Gene3D" id="3.40.640.10">
    <property type="entry name" value="Type I PLP-dependent aspartate aminotransferase-like (Major domain)"/>
    <property type="match status" value="1"/>
</dbReference>
<evidence type="ECO:0000256" key="4">
    <source>
        <dbReference type="SAM" id="MobiDB-lite"/>
    </source>
</evidence>
<dbReference type="CDD" id="cd00609">
    <property type="entry name" value="AAT_like"/>
    <property type="match status" value="1"/>
</dbReference>
<dbReference type="Proteomes" id="UP000295217">
    <property type="component" value="Unassembled WGS sequence"/>
</dbReference>
<dbReference type="InterPro" id="IPR015422">
    <property type="entry name" value="PyrdxlP-dep_Trfase_small"/>
</dbReference>
<keyword evidence="6" id="KW-0456">Lyase</keyword>
<gene>
    <name evidence="6" type="ORF">E1262_03030</name>
</gene>